<proteinExistence type="predicted"/>
<gene>
    <name evidence="1" type="ORF">EVJ58_g3227</name>
</gene>
<comment type="caution">
    <text evidence="1">The sequence shown here is derived from an EMBL/GenBank/DDBJ whole genome shotgun (WGS) entry which is preliminary data.</text>
</comment>
<protein>
    <submittedName>
        <fullName evidence="1">Uncharacterized protein</fullName>
    </submittedName>
</protein>
<evidence type="ECO:0000313" key="1">
    <source>
        <dbReference type="EMBL" id="TFY63474.1"/>
    </source>
</evidence>
<name>A0A4Y9YLV5_9APHY</name>
<dbReference type="InterPro" id="IPR016159">
    <property type="entry name" value="Cullin_repeat-like_dom_sf"/>
</dbReference>
<evidence type="ECO:0000313" key="2">
    <source>
        <dbReference type="Proteomes" id="UP000298390"/>
    </source>
</evidence>
<dbReference type="SUPFAM" id="SSF74788">
    <property type="entry name" value="Cullin repeat-like"/>
    <property type="match status" value="1"/>
</dbReference>
<dbReference type="EMBL" id="SEKV01000129">
    <property type="protein sequence ID" value="TFY63474.1"/>
    <property type="molecule type" value="Genomic_DNA"/>
</dbReference>
<dbReference type="Gene3D" id="1.20.1310.10">
    <property type="entry name" value="Cullin Repeats"/>
    <property type="match status" value="1"/>
</dbReference>
<dbReference type="AlphaFoldDB" id="A0A4Y9YLV5"/>
<dbReference type="Proteomes" id="UP000298390">
    <property type="component" value="Unassembled WGS sequence"/>
</dbReference>
<reference evidence="1 2" key="1">
    <citation type="submission" date="2019-01" db="EMBL/GenBank/DDBJ databases">
        <title>Genome sequencing of the rare red list fungi Fomitopsis rosea.</title>
        <authorList>
            <person name="Buettner E."/>
            <person name="Kellner H."/>
        </authorList>
    </citation>
    <scope>NUCLEOTIDE SEQUENCE [LARGE SCALE GENOMIC DNA]</scope>
    <source>
        <strain evidence="1 2">DSM 105464</strain>
    </source>
</reference>
<accession>A0A4Y9YLV5</accession>
<dbReference type="STRING" id="34475.A0A4Y9YLV5"/>
<sequence length="297" mass="34142">MGPPTLWDKVKPYVDTLMHTPAFDLFTPLEVNPWQYMATFATLYMAAFLASDDTERHLLEQELYTHLDHYFAAVARRIYERAPTAPEKLIVHLVLSFARFTNRVKLIAPLFSVVDKGFVQREAAAGRGWWDEDPVGEAPYWRAWRATAFGRTRARLMMWGYEDGCEVERYADVMASAAAATSPSRVVPVSALAYRRFRMEVVEPLSAVPPASPDLTLFYDRHATRRPRPPSRLDEAMSHELRTVDTYRAQNNVNRRREIEVMMGDFVVMLRKCVDEIGMVYQFPLTPSIRMVGSSLR</sequence>
<organism evidence="1 2">
    <name type="scientific">Rhodofomes roseus</name>
    <dbReference type="NCBI Taxonomy" id="34475"/>
    <lineage>
        <taxon>Eukaryota</taxon>
        <taxon>Fungi</taxon>
        <taxon>Dikarya</taxon>
        <taxon>Basidiomycota</taxon>
        <taxon>Agaricomycotina</taxon>
        <taxon>Agaricomycetes</taxon>
        <taxon>Polyporales</taxon>
        <taxon>Rhodofomes</taxon>
    </lineage>
</organism>